<accession>A0A502GL98</accession>
<comment type="caution">
    <text evidence="2">The sequence shown here is derived from an EMBL/GenBank/DDBJ whole genome shotgun (WGS) entry which is preliminary data.</text>
</comment>
<evidence type="ECO:0000259" key="1">
    <source>
        <dbReference type="Pfam" id="PF13472"/>
    </source>
</evidence>
<dbReference type="Proteomes" id="UP000317646">
    <property type="component" value="Unassembled WGS sequence"/>
</dbReference>
<dbReference type="InterPro" id="IPR036514">
    <property type="entry name" value="SGNH_hydro_sf"/>
</dbReference>
<dbReference type="InterPro" id="IPR008265">
    <property type="entry name" value="Lipase_GDSL_AS"/>
</dbReference>
<dbReference type="SUPFAM" id="SSF52266">
    <property type="entry name" value="SGNH hydrolase"/>
    <property type="match status" value="1"/>
</dbReference>
<name>A0A502GL98_9BACT</name>
<evidence type="ECO:0000313" key="2">
    <source>
        <dbReference type="EMBL" id="TPG62919.1"/>
    </source>
</evidence>
<dbReference type="PANTHER" id="PTHR30383">
    <property type="entry name" value="THIOESTERASE 1/PROTEASE 1/LYSOPHOSPHOLIPASE L1"/>
    <property type="match status" value="1"/>
</dbReference>
<gene>
    <name evidence="2" type="ORF">EAH73_17795</name>
</gene>
<dbReference type="OrthoDB" id="9786188at2"/>
<dbReference type="GO" id="GO:0004622">
    <property type="term" value="F:phosphatidylcholine lysophospholipase activity"/>
    <property type="evidence" value="ECO:0007669"/>
    <property type="project" value="TreeGrafter"/>
</dbReference>
<sequence length="199" mass="20865">MKNILFFGDSLTAGYGLPAAASFPALIQQKIDAAELPYRALNYGVSGDTSAGGRARLAGALARQPVEVFVLALGANDGIRGVPVPDTSTNLEAILRDVQQQYPAAQLVVAGLEFPFNVSPLGNHRLVRYAAEFKAVFRPLAQQFGAAFVPFLLEGVLGHRDLNLADGVHPNAEGQQRLAANVWGVLGPLLQAAAPGPAA</sequence>
<protein>
    <submittedName>
        <fullName evidence="2">Arylesterase</fullName>
    </submittedName>
</protein>
<organism evidence="2 3">
    <name type="scientific">Hymenobacter nivis</name>
    <dbReference type="NCBI Taxonomy" id="1850093"/>
    <lineage>
        <taxon>Bacteria</taxon>
        <taxon>Pseudomonadati</taxon>
        <taxon>Bacteroidota</taxon>
        <taxon>Cytophagia</taxon>
        <taxon>Cytophagales</taxon>
        <taxon>Hymenobacteraceae</taxon>
        <taxon>Hymenobacter</taxon>
    </lineage>
</organism>
<dbReference type="RefSeq" id="WP_140468799.1">
    <property type="nucleotide sequence ID" value="NZ_RCYZ01000008.1"/>
</dbReference>
<dbReference type="PANTHER" id="PTHR30383:SF24">
    <property type="entry name" value="THIOESTERASE 1_PROTEASE 1_LYSOPHOSPHOLIPASE L1"/>
    <property type="match status" value="1"/>
</dbReference>
<proteinExistence type="predicted"/>
<dbReference type="GO" id="GO:0006629">
    <property type="term" value="P:lipid metabolic process"/>
    <property type="evidence" value="ECO:0007669"/>
    <property type="project" value="InterPro"/>
</dbReference>
<reference evidence="2 3" key="1">
    <citation type="journal article" date="2019" name="Environ. Microbiol.">
        <title>Species interactions and distinct microbial communities in high Arctic permafrost affected cryosols are associated with the CH4 and CO2 gas fluxes.</title>
        <authorList>
            <person name="Altshuler I."/>
            <person name="Hamel J."/>
            <person name="Turney S."/>
            <person name="Magnuson E."/>
            <person name="Levesque R."/>
            <person name="Greer C."/>
            <person name="Whyte L.G."/>
        </authorList>
    </citation>
    <scope>NUCLEOTIDE SEQUENCE [LARGE SCALE GENOMIC DNA]</scope>
    <source>
        <strain evidence="2 3">S9.2P</strain>
    </source>
</reference>
<dbReference type="InterPro" id="IPR051532">
    <property type="entry name" value="Ester_Hydrolysis_Enzymes"/>
</dbReference>
<dbReference type="Gene3D" id="3.40.50.1110">
    <property type="entry name" value="SGNH hydrolase"/>
    <property type="match status" value="1"/>
</dbReference>
<keyword evidence="3" id="KW-1185">Reference proteome</keyword>
<dbReference type="CDD" id="cd01822">
    <property type="entry name" value="Lysophospholipase_L1_like"/>
    <property type="match status" value="1"/>
</dbReference>
<dbReference type="PROSITE" id="PS01098">
    <property type="entry name" value="LIPASE_GDSL_SER"/>
    <property type="match status" value="1"/>
</dbReference>
<evidence type="ECO:0000313" key="3">
    <source>
        <dbReference type="Proteomes" id="UP000317646"/>
    </source>
</evidence>
<feature type="domain" description="SGNH hydrolase-type esterase" evidence="1">
    <location>
        <begin position="6"/>
        <end position="177"/>
    </location>
</feature>
<dbReference type="Pfam" id="PF13472">
    <property type="entry name" value="Lipase_GDSL_2"/>
    <property type="match status" value="1"/>
</dbReference>
<dbReference type="InterPro" id="IPR013830">
    <property type="entry name" value="SGNH_hydro"/>
</dbReference>
<dbReference type="AlphaFoldDB" id="A0A502GL98"/>
<dbReference type="EMBL" id="RCYZ01000008">
    <property type="protein sequence ID" value="TPG62919.1"/>
    <property type="molecule type" value="Genomic_DNA"/>
</dbReference>